<dbReference type="AlphaFoldDB" id="A0A847ESH7"/>
<comment type="caution">
    <text evidence="2">The sequence shown here is derived from an EMBL/GenBank/DDBJ whole genome shotgun (WGS) entry which is preliminary data.</text>
</comment>
<keyword evidence="1" id="KW-0812">Transmembrane</keyword>
<evidence type="ECO:0000313" key="2">
    <source>
        <dbReference type="EMBL" id="NLE30737.1"/>
    </source>
</evidence>
<reference evidence="2 3" key="1">
    <citation type="journal article" date="2020" name="Biotechnol. Biofuels">
        <title>New insights from the biogas microbiome by comprehensive genome-resolved metagenomics of nearly 1600 species originating from multiple anaerobic digesters.</title>
        <authorList>
            <person name="Campanaro S."/>
            <person name="Treu L."/>
            <person name="Rodriguez-R L.M."/>
            <person name="Kovalovszki A."/>
            <person name="Ziels R.M."/>
            <person name="Maus I."/>
            <person name="Zhu X."/>
            <person name="Kougias P.G."/>
            <person name="Basile A."/>
            <person name="Luo G."/>
            <person name="Schluter A."/>
            <person name="Konstantinidis K.T."/>
            <person name="Angelidaki I."/>
        </authorList>
    </citation>
    <scope>NUCLEOTIDE SEQUENCE [LARGE SCALE GENOMIC DNA]</scope>
    <source>
        <strain evidence="2">AS06rmzACSIP_421</strain>
    </source>
</reference>
<keyword evidence="1" id="KW-0472">Membrane</keyword>
<dbReference type="EMBL" id="JAAZAL010000018">
    <property type="protein sequence ID" value="NLE30737.1"/>
    <property type="molecule type" value="Genomic_DNA"/>
</dbReference>
<protein>
    <recommendedName>
        <fullName evidence="4">Type II secretion system protein</fullName>
    </recommendedName>
</protein>
<dbReference type="Proteomes" id="UP000554004">
    <property type="component" value="Unassembled WGS sequence"/>
</dbReference>
<name>A0A847ESH7_9BACT</name>
<evidence type="ECO:0000256" key="1">
    <source>
        <dbReference type="SAM" id="Phobius"/>
    </source>
</evidence>
<organism evidence="2 3">
    <name type="scientific">Candidatus Dojkabacteria bacterium</name>
    <dbReference type="NCBI Taxonomy" id="2099670"/>
    <lineage>
        <taxon>Bacteria</taxon>
        <taxon>Candidatus Dojkabacteria</taxon>
    </lineage>
</organism>
<evidence type="ECO:0000313" key="3">
    <source>
        <dbReference type="Proteomes" id="UP000554004"/>
    </source>
</evidence>
<accession>A0A847ESH7</accession>
<gene>
    <name evidence="2" type="ORF">GX618_00460</name>
</gene>
<proteinExistence type="predicted"/>
<evidence type="ECO:0008006" key="4">
    <source>
        <dbReference type="Google" id="ProtNLM"/>
    </source>
</evidence>
<sequence length="175" mass="19849">MEDSQISVNTINLVPSKKRKEYESKERLKLTEFLLILSAVGVVIFLALLYINPNKEASEARNLRRSADVSTILSYVSSYYDSEKILPEEIPNSKNCVEYRNEICKSGPYNCKDLVNMSFLTKDNSETFLSMPSDPLHISINGTGYFISNIGEGEIKVCAPYAERNQEISFSIHLY</sequence>
<feature type="transmembrane region" description="Helical" evidence="1">
    <location>
        <begin position="33"/>
        <end position="51"/>
    </location>
</feature>
<keyword evidence="1" id="KW-1133">Transmembrane helix</keyword>